<dbReference type="AlphaFoldDB" id="A0AAG5DDQ5"/>
<reference evidence="2" key="1">
    <citation type="submission" date="2024-04" db="UniProtKB">
        <authorList>
            <consortium name="EnsemblMetazoa"/>
        </authorList>
    </citation>
    <scope>IDENTIFICATION</scope>
    <source>
        <strain evidence="2">EBRO</strain>
    </source>
</reference>
<accession>A0AAG5DDQ5</accession>
<keyword evidence="3" id="KW-1185">Reference proteome</keyword>
<sequence length="52" mass="6032">MALHFTLFIMLLPLCPTPTTDEDHHLPRAPLDFNLITTHPSTVHQQPIYHCR</sequence>
<organism evidence="2 3">
    <name type="scientific">Anopheles atroparvus</name>
    <name type="common">European mosquito</name>
    <dbReference type="NCBI Taxonomy" id="41427"/>
    <lineage>
        <taxon>Eukaryota</taxon>
        <taxon>Metazoa</taxon>
        <taxon>Ecdysozoa</taxon>
        <taxon>Arthropoda</taxon>
        <taxon>Hexapoda</taxon>
        <taxon>Insecta</taxon>
        <taxon>Pterygota</taxon>
        <taxon>Neoptera</taxon>
        <taxon>Endopterygota</taxon>
        <taxon>Diptera</taxon>
        <taxon>Nematocera</taxon>
        <taxon>Culicoidea</taxon>
        <taxon>Culicidae</taxon>
        <taxon>Anophelinae</taxon>
        <taxon>Anopheles</taxon>
    </lineage>
</organism>
<name>A0AAG5DDQ5_ANOAO</name>
<feature type="signal peptide" evidence="1">
    <location>
        <begin position="1"/>
        <end position="21"/>
    </location>
</feature>
<feature type="chain" id="PRO_5042545540" evidence="1">
    <location>
        <begin position="22"/>
        <end position="52"/>
    </location>
</feature>
<evidence type="ECO:0000313" key="2">
    <source>
        <dbReference type="EnsemblMetazoa" id="ENSAATROPP009362"/>
    </source>
</evidence>
<keyword evidence="1" id="KW-0732">Signal</keyword>
<dbReference type="EnsemblMetazoa" id="ENSAATROPT010377">
    <property type="protein sequence ID" value="ENSAATROPP009362"/>
    <property type="gene ID" value="ENSAATROPG008431"/>
</dbReference>
<dbReference type="Proteomes" id="UP000075880">
    <property type="component" value="Unassembled WGS sequence"/>
</dbReference>
<evidence type="ECO:0000313" key="3">
    <source>
        <dbReference type="Proteomes" id="UP000075880"/>
    </source>
</evidence>
<evidence type="ECO:0000256" key="1">
    <source>
        <dbReference type="SAM" id="SignalP"/>
    </source>
</evidence>
<protein>
    <submittedName>
        <fullName evidence="2">Uncharacterized protein</fullName>
    </submittedName>
</protein>
<proteinExistence type="predicted"/>